<evidence type="ECO:0000313" key="3">
    <source>
        <dbReference type="Proteomes" id="UP001369082"/>
    </source>
</evidence>
<feature type="transmembrane region" description="Helical" evidence="1">
    <location>
        <begin position="58"/>
        <end position="76"/>
    </location>
</feature>
<keyword evidence="1" id="KW-0812">Transmembrane</keyword>
<feature type="transmembrane region" description="Helical" evidence="1">
    <location>
        <begin position="12"/>
        <end position="33"/>
    </location>
</feature>
<feature type="transmembrane region" description="Helical" evidence="1">
    <location>
        <begin position="88"/>
        <end position="107"/>
    </location>
</feature>
<reference evidence="2 3" key="1">
    <citation type="submission" date="2024-02" db="EMBL/GenBank/DDBJ databases">
        <title>Bacteria isolated from the canopy kelp, Nereocystis luetkeana.</title>
        <authorList>
            <person name="Pfister C.A."/>
            <person name="Younker I.T."/>
            <person name="Light S.H."/>
        </authorList>
    </citation>
    <scope>NUCLEOTIDE SEQUENCE [LARGE SCALE GENOMIC DNA]</scope>
    <source>
        <strain evidence="2 3">TI.1.05</strain>
    </source>
</reference>
<gene>
    <name evidence="2" type="ORF">V6256_05275</name>
</gene>
<name>A0ABU9GNX2_9GAMM</name>
<comment type="caution">
    <text evidence="2">The sequence shown here is derived from an EMBL/GenBank/DDBJ whole genome shotgun (WGS) entry which is preliminary data.</text>
</comment>
<organism evidence="2 3">
    <name type="scientific">Psychromonas aquatilis</name>
    <dbReference type="NCBI Taxonomy" id="2005072"/>
    <lineage>
        <taxon>Bacteria</taxon>
        <taxon>Pseudomonadati</taxon>
        <taxon>Pseudomonadota</taxon>
        <taxon>Gammaproteobacteria</taxon>
        <taxon>Alteromonadales</taxon>
        <taxon>Psychromonadaceae</taxon>
        <taxon>Psychromonas</taxon>
    </lineage>
</organism>
<proteinExistence type="predicted"/>
<keyword evidence="1" id="KW-1133">Transmembrane helix</keyword>
<evidence type="ECO:0000313" key="2">
    <source>
        <dbReference type="EMBL" id="MEL0629015.1"/>
    </source>
</evidence>
<protein>
    <submittedName>
        <fullName evidence="2">Uncharacterized protein</fullName>
    </submittedName>
</protein>
<dbReference type="EMBL" id="JBAKAZ010000013">
    <property type="protein sequence ID" value="MEL0629015.1"/>
    <property type="molecule type" value="Genomic_DNA"/>
</dbReference>
<dbReference type="RefSeq" id="WP_341597029.1">
    <property type="nucleotide sequence ID" value="NZ_JBAKAZ010000013.1"/>
</dbReference>
<sequence>MNKSKLTPYRLPVAIFVFFIIYTLFAHTFLSAIPKLTSELIHHYYGAFDVLKETEQVAIMYAILSGVFAYFFWGKLMKIEASENRKTLLKGIGGVVLIIAAYGYSLVQQA</sequence>
<evidence type="ECO:0000256" key="1">
    <source>
        <dbReference type="SAM" id="Phobius"/>
    </source>
</evidence>
<dbReference type="Proteomes" id="UP001369082">
    <property type="component" value="Unassembled WGS sequence"/>
</dbReference>
<accession>A0ABU9GNX2</accession>
<keyword evidence="3" id="KW-1185">Reference proteome</keyword>
<keyword evidence="1" id="KW-0472">Membrane</keyword>